<keyword evidence="3" id="KW-1185">Reference proteome</keyword>
<dbReference type="RefSeq" id="WP_016336535.1">
    <property type="nucleotide sequence ID" value="NC_021252.1"/>
</dbReference>
<reference evidence="2 3" key="1">
    <citation type="journal article" date="2013" name="BMC Genomics">
        <title>ContigScape: a Cytoscape plugin facilitating microbial genome gap closing.</title>
        <authorList>
            <person name="Tang B."/>
            <person name="Wang Q."/>
            <person name="Yang M."/>
            <person name="Xie F."/>
            <person name="Zhu Y."/>
            <person name="Zhuo Y."/>
            <person name="Wang S."/>
            <person name="Gao H."/>
            <person name="Ding X."/>
            <person name="Zhang L."/>
            <person name="Zhao G."/>
            <person name="Zheng H."/>
        </authorList>
    </citation>
    <scope>NUCLEOTIDE SEQUENCE [LARGE SCALE GENOMIC DNA]</scope>
    <source>
        <strain evidence="2 3">HCCB10007</strain>
    </source>
</reference>
<feature type="signal peptide" evidence="1">
    <location>
        <begin position="1"/>
        <end position="33"/>
    </location>
</feature>
<feature type="chain" id="PRO_5004379700" evidence="1">
    <location>
        <begin position="34"/>
        <end position="110"/>
    </location>
</feature>
<accession>R4TDG2</accession>
<dbReference type="Proteomes" id="UP000013968">
    <property type="component" value="Chromosome"/>
</dbReference>
<gene>
    <name evidence="2" type="ORF">AORI_6234</name>
</gene>
<protein>
    <submittedName>
        <fullName evidence="2">Uncharacterized protein</fullName>
    </submittedName>
</protein>
<sequence>MRIRSKVRAGKPAAAVMAIAAGLLVAPAPAVSASTEAIPPDCRVWRSTGSWAVSSKCTQRAHRAAAECRTYTRPTYQWYFGPWANRNEESKVNCPADTTNLRGMSVDYPD</sequence>
<evidence type="ECO:0000313" key="2">
    <source>
        <dbReference type="EMBL" id="AGM08817.1"/>
    </source>
</evidence>
<dbReference type="HOGENOM" id="CLU_2165668_0_0_11"/>
<evidence type="ECO:0000313" key="3">
    <source>
        <dbReference type="Proteomes" id="UP000013968"/>
    </source>
</evidence>
<organism evidence="2 3">
    <name type="scientific">Amycolatopsis keratiniphila</name>
    <dbReference type="NCBI Taxonomy" id="129921"/>
    <lineage>
        <taxon>Bacteria</taxon>
        <taxon>Bacillati</taxon>
        <taxon>Actinomycetota</taxon>
        <taxon>Actinomycetes</taxon>
        <taxon>Pseudonocardiales</taxon>
        <taxon>Pseudonocardiaceae</taxon>
        <taxon>Amycolatopsis</taxon>
        <taxon>Amycolatopsis japonica group</taxon>
    </lineage>
</organism>
<dbReference type="KEGG" id="aoi:AORI_6234"/>
<dbReference type="PATRIC" id="fig|1156913.3.peg.6357"/>
<proteinExistence type="predicted"/>
<dbReference type="EMBL" id="CP003410">
    <property type="protein sequence ID" value="AGM08817.1"/>
    <property type="molecule type" value="Genomic_DNA"/>
</dbReference>
<dbReference type="AlphaFoldDB" id="R4TDG2"/>
<keyword evidence="1" id="KW-0732">Signal</keyword>
<evidence type="ECO:0000256" key="1">
    <source>
        <dbReference type="SAM" id="SignalP"/>
    </source>
</evidence>
<name>R4TDG2_9PSEU</name>